<gene>
    <name evidence="6" type="ORF">BW143_01170</name>
</gene>
<dbReference type="EMBL" id="MTJL01000002">
    <property type="protein sequence ID" value="OMI09879.1"/>
    <property type="molecule type" value="Genomic_DNA"/>
</dbReference>
<sequence>MPKLKYGGKKWLVSSAVFFLLMGCSSNETSKQNGNEKEKDAIRIMAPLLSPESPGENSPSLKALEKYTKKQINVTWVPNSSYNDKFNIVMASGDLPHAIVVTDKSPGFIKSVKSGAFWELTPYLKDYPNLGKADEKVMKNSSINGKVYGIYRARDLIRASIIIRTDWLKHVGLDMPKTIDDFYEVLKAFKEKDPDGNGKDDTYGMVVPKWMGLGNGSPWDIMQTWFGAPNRYGVDENGELVPDFTTDEYMEALRFFKKLYDERLINKDFAVMDSAKWNDPVVKGKAGVIVDTGSRASQIQSALEEADPANKDVIDVIGTVEGPKGTYTFPTSGYAGMIAIPKQSVKTEKELKKVLSFLDQMNDEEAQIIVNNGVEGRNYKLDDGTFTSYEKNNKKLLYEHEGLAQFSMGIPERRYYIEEQTSKLFQHREQIIKEGEKIAVFNPAESLVSDVYTQKGAQLDNIILDAKTQFIIGDIDEKGFQDAVQLWYKSGGEELIKELNQLYQQTK</sequence>
<comment type="caution">
    <text evidence="6">The sequence shown here is derived from an EMBL/GenBank/DDBJ whole genome shotgun (WGS) entry which is preliminary data.</text>
</comment>
<dbReference type="Gene3D" id="3.40.190.10">
    <property type="entry name" value="Periplasmic binding protein-like II"/>
    <property type="match status" value="2"/>
</dbReference>
<dbReference type="PANTHER" id="PTHR43649:SF33">
    <property type="entry name" value="POLYGALACTURONAN_RHAMNOGALACTURONAN-BINDING PROTEIN YTCQ"/>
    <property type="match status" value="1"/>
</dbReference>
<organism evidence="6 7">
    <name type="scientific">Bacillus swezeyi</name>
    <dbReference type="NCBI Taxonomy" id="1925020"/>
    <lineage>
        <taxon>Bacteria</taxon>
        <taxon>Bacillati</taxon>
        <taxon>Bacillota</taxon>
        <taxon>Bacilli</taxon>
        <taxon>Bacillales</taxon>
        <taxon>Bacillaceae</taxon>
        <taxon>Bacillus</taxon>
    </lineage>
</organism>
<proteinExistence type="predicted"/>
<evidence type="ECO:0000313" key="7">
    <source>
        <dbReference type="Proteomes" id="UP000187367"/>
    </source>
</evidence>
<dbReference type="OrthoDB" id="9787283at2"/>
<keyword evidence="3" id="KW-0472">Membrane</keyword>
<evidence type="ECO:0000256" key="3">
    <source>
        <dbReference type="ARBA" id="ARBA00023136"/>
    </source>
</evidence>
<dbReference type="SUPFAM" id="SSF53850">
    <property type="entry name" value="Periplasmic binding protein-like II"/>
    <property type="match status" value="1"/>
</dbReference>
<accession>A0A1R1RQE0</accession>
<keyword evidence="7" id="KW-1185">Reference proteome</keyword>
<protein>
    <recommendedName>
        <fullName evidence="8">Extracellular solute-binding protein</fullName>
    </recommendedName>
</protein>
<dbReference type="Pfam" id="PF01547">
    <property type="entry name" value="SBP_bac_1"/>
    <property type="match status" value="1"/>
</dbReference>
<dbReference type="AlphaFoldDB" id="A0A1R1RQE0"/>
<dbReference type="Proteomes" id="UP000187367">
    <property type="component" value="Unassembled WGS sequence"/>
</dbReference>
<evidence type="ECO:0008006" key="8">
    <source>
        <dbReference type="Google" id="ProtNLM"/>
    </source>
</evidence>
<evidence type="ECO:0000256" key="2">
    <source>
        <dbReference type="ARBA" id="ARBA00022729"/>
    </source>
</evidence>
<dbReference type="InterPro" id="IPR050490">
    <property type="entry name" value="Bact_solute-bd_prot1"/>
</dbReference>
<dbReference type="InterPro" id="IPR006059">
    <property type="entry name" value="SBP"/>
</dbReference>
<keyword evidence="4" id="KW-0564">Palmitate</keyword>
<dbReference type="PANTHER" id="PTHR43649">
    <property type="entry name" value="ARABINOSE-BINDING PROTEIN-RELATED"/>
    <property type="match status" value="1"/>
</dbReference>
<evidence type="ECO:0000313" key="6">
    <source>
        <dbReference type="EMBL" id="OMI09879.1"/>
    </source>
</evidence>
<dbReference type="CDD" id="cd13580">
    <property type="entry name" value="PBP2_AlgQ_like_1"/>
    <property type="match status" value="1"/>
</dbReference>
<name>A0A1R1RQE0_9BACI</name>
<dbReference type="PROSITE" id="PS51257">
    <property type="entry name" value="PROKAR_LIPOPROTEIN"/>
    <property type="match status" value="1"/>
</dbReference>
<accession>A0A1R1QYZ1</accession>
<keyword evidence="1" id="KW-1003">Cell membrane</keyword>
<evidence type="ECO:0000256" key="1">
    <source>
        <dbReference type="ARBA" id="ARBA00022475"/>
    </source>
</evidence>
<keyword evidence="5" id="KW-0449">Lipoprotein</keyword>
<reference evidence="6 7" key="1">
    <citation type="submission" date="2017-01" db="EMBL/GenBank/DDBJ databases">
        <title>Bacillus phylogenomics.</title>
        <authorList>
            <person name="Dunlap C."/>
        </authorList>
    </citation>
    <scope>NUCLEOTIDE SEQUENCE [LARGE SCALE GENOMIC DNA]</scope>
    <source>
        <strain evidence="6 7">NRRL B-41282</strain>
    </source>
</reference>
<evidence type="ECO:0000256" key="4">
    <source>
        <dbReference type="ARBA" id="ARBA00023139"/>
    </source>
</evidence>
<keyword evidence="2" id="KW-0732">Signal</keyword>
<evidence type="ECO:0000256" key="5">
    <source>
        <dbReference type="ARBA" id="ARBA00023288"/>
    </source>
</evidence>